<keyword evidence="1" id="KW-0472">Membrane</keyword>
<feature type="transmembrane region" description="Helical" evidence="1">
    <location>
        <begin position="20"/>
        <end position="42"/>
    </location>
</feature>
<evidence type="ECO:0000313" key="3">
    <source>
        <dbReference type="Proteomes" id="UP000253551"/>
    </source>
</evidence>
<comment type="caution">
    <text evidence="2">The sequence shown here is derived from an EMBL/GenBank/DDBJ whole genome shotgun (WGS) entry which is preliminary data.</text>
</comment>
<keyword evidence="1" id="KW-1133">Transmembrane helix</keyword>
<accession>A0A367KPP3</accession>
<dbReference type="EMBL" id="PJQM01000767">
    <property type="protein sequence ID" value="RCI04163.1"/>
    <property type="molecule type" value="Genomic_DNA"/>
</dbReference>
<reference evidence="2 3" key="1">
    <citation type="journal article" date="2018" name="G3 (Bethesda)">
        <title>Phylogenetic and Phylogenomic Definition of Rhizopus Species.</title>
        <authorList>
            <person name="Gryganskyi A.P."/>
            <person name="Golan J."/>
            <person name="Dolatabadi S."/>
            <person name="Mondo S."/>
            <person name="Robb S."/>
            <person name="Idnurm A."/>
            <person name="Muszewska A."/>
            <person name="Steczkiewicz K."/>
            <person name="Masonjones S."/>
            <person name="Liao H.L."/>
            <person name="Gajdeczka M.T."/>
            <person name="Anike F."/>
            <person name="Vuek A."/>
            <person name="Anishchenko I.M."/>
            <person name="Voigt K."/>
            <person name="de Hoog G.S."/>
            <person name="Smith M.E."/>
            <person name="Heitman J."/>
            <person name="Vilgalys R."/>
            <person name="Stajich J.E."/>
        </authorList>
    </citation>
    <scope>NUCLEOTIDE SEQUENCE [LARGE SCALE GENOMIC DNA]</scope>
    <source>
        <strain evidence="2 3">LSU 92-RS-03</strain>
    </source>
</reference>
<keyword evidence="3" id="KW-1185">Reference proteome</keyword>
<dbReference type="AlphaFoldDB" id="A0A367KPP3"/>
<gene>
    <name evidence="2" type="ORF">CU098_013099</name>
</gene>
<organism evidence="2 3">
    <name type="scientific">Rhizopus stolonifer</name>
    <name type="common">Rhizopus nigricans</name>
    <dbReference type="NCBI Taxonomy" id="4846"/>
    <lineage>
        <taxon>Eukaryota</taxon>
        <taxon>Fungi</taxon>
        <taxon>Fungi incertae sedis</taxon>
        <taxon>Mucoromycota</taxon>
        <taxon>Mucoromycotina</taxon>
        <taxon>Mucoromycetes</taxon>
        <taxon>Mucorales</taxon>
        <taxon>Mucorineae</taxon>
        <taxon>Rhizopodaceae</taxon>
        <taxon>Rhizopus</taxon>
    </lineage>
</organism>
<keyword evidence="1" id="KW-0812">Transmembrane</keyword>
<evidence type="ECO:0000313" key="2">
    <source>
        <dbReference type="EMBL" id="RCI04163.1"/>
    </source>
</evidence>
<protein>
    <submittedName>
        <fullName evidence="2">Uncharacterized protein</fullName>
    </submittedName>
</protein>
<feature type="non-terminal residue" evidence="2">
    <location>
        <position position="1"/>
    </location>
</feature>
<dbReference type="Proteomes" id="UP000253551">
    <property type="component" value="Unassembled WGS sequence"/>
</dbReference>
<name>A0A367KPP3_RHIST</name>
<sequence length="57" mass="6453">KFFIKNGKILLMEENASLKFWDTAAMIIIMAPMVAMIAMFSWKSGSQAYCTLPLDSF</sequence>
<evidence type="ECO:0000256" key="1">
    <source>
        <dbReference type="SAM" id="Phobius"/>
    </source>
</evidence>
<proteinExistence type="predicted"/>